<evidence type="ECO:0000259" key="1">
    <source>
        <dbReference type="Pfam" id="PF18765"/>
    </source>
</evidence>
<dbReference type="Pfam" id="PF18765">
    <property type="entry name" value="Polbeta"/>
    <property type="match status" value="1"/>
</dbReference>
<sequence>MAVIPIEQVYDQIREFARARNVRRVVLFGSRARGANLPKSDIDLAFSGGDAEGFEEDIQERLWSLLKVDIINLDEPISSELQHEIDRDGRVLYEAL</sequence>
<proteinExistence type="predicted"/>
<dbReference type="Proteomes" id="UP000753256">
    <property type="component" value="Unassembled WGS sequence"/>
</dbReference>
<evidence type="ECO:0000313" key="3">
    <source>
        <dbReference type="Proteomes" id="UP000753256"/>
    </source>
</evidence>
<dbReference type="CDD" id="cd05403">
    <property type="entry name" value="NT_KNTase_like"/>
    <property type="match status" value="1"/>
</dbReference>
<name>A0A921IS59_9ACTN</name>
<feature type="domain" description="Polymerase beta nucleotidyltransferase" evidence="1">
    <location>
        <begin position="12"/>
        <end position="94"/>
    </location>
</feature>
<protein>
    <submittedName>
        <fullName evidence="2">Nucleotidyltransferase domain-containing protein</fullName>
    </submittedName>
</protein>
<comment type="caution">
    <text evidence="2">The sequence shown here is derived from an EMBL/GenBank/DDBJ whole genome shotgun (WGS) entry which is preliminary data.</text>
</comment>
<dbReference type="EMBL" id="DYUZ01000012">
    <property type="protein sequence ID" value="HJG36807.1"/>
    <property type="molecule type" value="Genomic_DNA"/>
</dbReference>
<dbReference type="Gene3D" id="3.30.460.10">
    <property type="entry name" value="Beta Polymerase, domain 2"/>
    <property type="match status" value="1"/>
</dbReference>
<dbReference type="InterPro" id="IPR041633">
    <property type="entry name" value="Polbeta"/>
</dbReference>
<dbReference type="AlphaFoldDB" id="A0A921IS59"/>
<accession>A0A921IS59</accession>
<gene>
    <name evidence="2" type="ORF">K8V70_02940</name>
</gene>
<dbReference type="InterPro" id="IPR043519">
    <property type="entry name" value="NT_sf"/>
</dbReference>
<reference evidence="2" key="1">
    <citation type="journal article" date="2021" name="PeerJ">
        <title>Extensive microbial diversity within the chicken gut microbiome revealed by metagenomics and culture.</title>
        <authorList>
            <person name="Gilroy R."/>
            <person name="Ravi A."/>
            <person name="Getino M."/>
            <person name="Pursley I."/>
            <person name="Horton D.L."/>
            <person name="Alikhan N.F."/>
            <person name="Baker D."/>
            <person name="Gharbi K."/>
            <person name="Hall N."/>
            <person name="Watson M."/>
            <person name="Adriaenssens E.M."/>
            <person name="Foster-Nyarko E."/>
            <person name="Jarju S."/>
            <person name="Secka A."/>
            <person name="Antonio M."/>
            <person name="Oren A."/>
            <person name="Chaudhuri R.R."/>
            <person name="La Ragione R."/>
            <person name="Hildebrand F."/>
            <person name="Pallen M.J."/>
        </authorList>
    </citation>
    <scope>NUCLEOTIDE SEQUENCE</scope>
    <source>
        <strain evidence="2">ChiHjej13B12-9602</strain>
    </source>
</reference>
<organism evidence="2 3">
    <name type="scientific">Enorma phocaeensis</name>
    <dbReference type="NCBI Taxonomy" id="1871019"/>
    <lineage>
        <taxon>Bacteria</taxon>
        <taxon>Bacillati</taxon>
        <taxon>Actinomycetota</taxon>
        <taxon>Coriobacteriia</taxon>
        <taxon>Coriobacteriales</taxon>
        <taxon>Coriobacteriaceae</taxon>
        <taxon>Enorma</taxon>
    </lineage>
</organism>
<reference evidence="2" key="2">
    <citation type="submission" date="2021-09" db="EMBL/GenBank/DDBJ databases">
        <authorList>
            <person name="Gilroy R."/>
        </authorList>
    </citation>
    <scope>NUCLEOTIDE SEQUENCE</scope>
    <source>
        <strain evidence="2">ChiHjej13B12-9602</strain>
    </source>
</reference>
<dbReference type="RefSeq" id="WP_273189190.1">
    <property type="nucleotide sequence ID" value="NZ_DYUZ01000012.1"/>
</dbReference>
<evidence type="ECO:0000313" key="2">
    <source>
        <dbReference type="EMBL" id="HJG36807.1"/>
    </source>
</evidence>
<dbReference type="SUPFAM" id="SSF81301">
    <property type="entry name" value="Nucleotidyltransferase"/>
    <property type="match status" value="1"/>
</dbReference>